<dbReference type="Proteomes" id="UP001295423">
    <property type="component" value="Unassembled WGS sequence"/>
</dbReference>
<dbReference type="EMBL" id="CAKOGP040001002">
    <property type="protein sequence ID" value="CAJ1941395.1"/>
    <property type="molecule type" value="Genomic_DNA"/>
</dbReference>
<proteinExistence type="predicted"/>
<accession>A0AAD2FII5</accession>
<name>A0AAD2FII5_9STRA</name>
<keyword evidence="2" id="KW-1185">Reference proteome</keyword>
<comment type="caution">
    <text evidence="1">The sequence shown here is derived from an EMBL/GenBank/DDBJ whole genome shotgun (WGS) entry which is preliminary data.</text>
</comment>
<gene>
    <name evidence="1" type="ORF">CYCCA115_LOCUS7500</name>
</gene>
<organism evidence="1 2">
    <name type="scientific">Cylindrotheca closterium</name>
    <dbReference type="NCBI Taxonomy" id="2856"/>
    <lineage>
        <taxon>Eukaryota</taxon>
        <taxon>Sar</taxon>
        <taxon>Stramenopiles</taxon>
        <taxon>Ochrophyta</taxon>
        <taxon>Bacillariophyta</taxon>
        <taxon>Bacillariophyceae</taxon>
        <taxon>Bacillariophycidae</taxon>
        <taxon>Bacillariales</taxon>
        <taxon>Bacillariaceae</taxon>
        <taxon>Cylindrotheca</taxon>
    </lineage>
</organism>
<protein>
    <submittedName>
        <fullName evidence="1">Uncharacterized protein</fullName>
    </submittedName>
</protein>
<evidence type="ECO:0000313" key="1">
    <source>
        <dbReference type="EMBL" id="CAJ1941395.1"/>
    </source>
</evidence>
<reference evidence="1" key="1">
    <citation type="submission" date="2023-08" db="EMBL/GenBank/DDBJ databases">
        <authorList>
            <person name="Audoor S."/>
            <person name="Bilcke G."/>
        </authorList>
    </citation>
    <scope>NUCLEOTIDE SEQUENCE</scope>
</reference>
<sequence length="541" mass="59795">MNDDVGSISLLQHYELLMCGLINHLSATAAISLSVSERKKLWQQLRILSHDLIAVTSAPKVGLSPYIRCNVAIPTLRRLQHHLLNILISEDDPRPAPLDSETLARCALSTLISSTDGLDPSVIAPMLTDRHVFSLKNTCVVPPDSRIGTEISQLFTFQSIDWSLLSIDDSSWNDHIVGTQTRSAEIVWTDMAALLAKQQSNQVTEKLTVPPEDKAQIKHYVIRTLGMGTLSSVVRTMFFARNEEQFDPDEKRTASTYVMLGRTVTKTQSIAMEKPYRTTPSRAYMALMFCLYLSVEQGEECMQLLSNLLPVYLELIDSPDNVFCCLGVSALLALLNVTGKSKYWLEYEGHCIVALNSAFTTHRNGFWPETKANNPSMAATVATVSAWDAIELGRLGLSALLPLLVSETADKKIFASLFVALINLMAGAYPMMAHHRGKIMIHLLAATAKLKMADDSDGCCVLALGRHTAGLVHVIVSSGGNKDAEILLDTIERESDRYQIALIEVGKEIREYAAEISNRLMKEGSTFEATLLFLQQNSEFC</sequence>
<evidence type="ECO:0000313" key="2">
    <source>
        <dbReference type="Proteomes" id="UP001295423"/>
    </source>
</evidence>
<dbReference type="AlphaFoldDB" id="A0AAD2FII5"/>